<dbReference type="AlphaFoldDB" id="A0A9X1YBB3"/>
<sequence>MSYTVEQLCSDGLKPAFGYLLPVVAGNTTITYGQIADALRRDLEIEGKVFPTHIGAVVGTLMERIHKAEPDAPLINVLVVNQQTGQPGVGADGFLREWFALDSKPLQPKRKGELVAKAARQVYAYPKWSQVFRKVFGTAAPTADPTTLIDGTEQDGVPPTPLGKRHGGPAESKEHKALKKYVLEHPAKVGAPSKLDRAMDELLLLSGDEVDVFFEKGQRVDLVEVKSIRSSEPDLIRGVYQCVKYRAVFKAQRFGTTPDMHVVTTLVVETEPAAYILDLAKLHGVRVKIVRVN</sequence>
<dbReference type="RefSeq" id="WP_248669323.1">
    <property type="nucleotide sequence ID" value="NZ_JALPRX010000113.1"/>
</dbReference>
<keyword evidence="3" id="KW-1185">Reference proteome</keyword>
<protein>
    <submittedName>
        <fullName evidence="2">Uncharacterized protein</fullName>
    </submittedName>
</protein>
<reference evidence="2" key="1">
    <citation type="submission" date="2022-04" db="EMBL/GenBank/DDBJ databases">
        <title>Roseomonas acroporae sp. nov., isolated from coral Acropora digitifera.</title>
        <authorList>
            <person name="Sun H."/>
        </authorList>
    </citation>
    <scope>NUCLEOTIDE SEQUENCE</scope>
    <source>
        <strain evidence="2">NAR14</strain>
    </source>
</reference>
<evidence type="ECO:0000256" key="1">
    <source>
        <dbReference type="SAM" id="MobiDB-lite"/>
    </source>
</evidence>
<dbReference type="Proteomes" id="UP001139516">
    <property type="component" value="Unassembled WGS sequence"/>
</dbReference>
<proteinExistence type="predicted"/>
<evidence type="ECO:0000313" key="3">
    <source>
        <dbReference type="Proteomes" id="UP001139516"/>
    </source>
</evidence>
<accession>A0A9X1YBB3</accession>
<dbReference type="EMBL" id="JALPRX010000113">
    <property type="protein sequence ID" value="MCK8787269.1"/>
    <property type="molecule type" value="Genomic_DNA"/>
</dbReference>
<name>A0A9X1YBB3_9PROT</name>
<comment type="caution">
    <text evidence="2">The sequence shown here is derived from an EMBL/GenBank/DDBJ whole genome shotgun (WGS) entry which is preliminary data.</text>
</comment>
<feature type="region of interest" description="Disordered" evidence="1">
    <location>
        <begin position="145"/>
        <end position="170"/>
    </location>
</feature>
<evidence type="ECO:0000313" key="2">
    <source>
        <dbReference type="EMBL" id="MCK8787269.1"/>
    </source>
</evidence>
<organism evidence="2 3">
    <name type="scientific">Roseomonas acroporae</name>
    <dbReference type="NCBI Taxonomy" id="2937791"/>
    <lineage>
        <taxon>Bacteria</taxon>
        <taxon>Pseudomonadati</taxon>
        <taxon>Pseudomonadota</taxon>
        <taxon>Alphaproteobacteria</taxon>
        <taxon>Acetobacterales</taxon>
        <taxon>Roseomonadaceae</taxon>
        <taxon>Roseomonas</taxon>
    </lineage>
</organism>
<gene>
    <name evidence="2" type="ORF">M0638_23120</name>
</gene>